<dbReference type="EMBL" id="CP021056">
    <property type="protein sequence ID" value="QXE24417.1"/>
    <property type="molecule type" value="Genomic_DNA"/>
</dbReference>
<proteinExistence type="predicted"/>
<accession>A0A975Y5N8</accession>
<name>A0A975Y5N8_9NOST</name>
<dbReference type="Proteomes" id="UP000683511">
    <property type="component" value="Chromosome"/>
</dbReference>
<keyword evidence="2" id="KW-1185">Reference proteome</keyword>
<protein>
    <submittedName>
        <fullName evidence="1">Uncharacterized protein</fullName>
    </submittedName>
</protein>
<dbReference type="KEGG" id="rsin:B6N60_03122"/>
<gene>
    <name evidence="1" type="ORF">B6N60_03122</name>
</gene>
<dbReference type="AlphaFoldDB" id="A0A975Y5N8"/>
<evidence type="ECO:0000313" key="1">
    <source>
        <dbReference type="EMBL" id="QXE24417.1"/>
    </source>
</evidence>
<dbReference type="RefSeq" id="WP_190601300.1">
    <property type="nucleotide sequence ID" value="NZ_JACJTT010000002.1"/>
</dbReference>
<evidence type="ECO:0000313" key="2">
    <source>
        <dbReference type="Proteomes" id="UP000683511"/>
    </source>
</evidence>
<organism evidence="1 2">
    <name type="scientific">Richelia sinica FACHB-800</name>
    <dbReference type="NCBI Taxonomy" id="1357546"/>
    <lineage>
        <taxon>Bacteria</taxon>
        <taxon>Bacillati</taxon>
        <taxon>Cyanobacteriota</taxon>
        <taxon>Cyanophyceae</taxon>
        <taxon>Nostocales</taxon>
        <taxon>Nostocaceae</taxon>
        <taxon>Richelia</taxon>
    </lineage>
</organism>
<sequence>MATPRCANRSSEVQKYAYGTLREQEYASGTLREQESVGAGLQISSTMNENFGKPARTGVCLRQAARTEV</sequence>
<reference evidence="1" key="1">
    <citation type="submission" date="2017-04" db="EMBL/GenBank/DDBJ databases">
        <title>Genome deletions in a multicellular cyanobacterial endosymbiont for morphological adaptation in marine diatoms.</title>
        <authorList>
            <person name="Wang Y."/>
            <person name="Gao H."/>
            <person name="Li R."/>
            <person name="Xu X."/>
        </authorList>
    </citation>
    <scope>NUCLEOTIDE SEQUENCE</scope>
    <source>
        <strain evidence="1">FACHB 800</strain>
    </source>
</reference>